<sequence>MASARFNIVNLGPETDELVEASSPDFESVVLHAPRGLIISGQDRIAAATARIPSRSLLTIGSHGIKLLLIDPVRPLRPGTRIPLTLRFRNSGHITIDLQVPADGQRAQLTTD</sequence>
<dbReference type="Proteomes" id="UP000620670">
    <property type="component" value="Unassembled WGS sequence"/>
</dbReference>
<organism evidence="1 2">
    <name type="scientific">Microvirga splendida</name>
    <dbReference type="NCBI Taxonomy" id="2795727"/>
    <lineage>
        <taxon>Bacteria</taxon>
        <taxon>Pseudomonadati</taxon>
        <taxon>Pseudomonadota</taxon>
        <taxon>Alphaproteobacteria</taxon>
        <taxon>Hyphomicrobiales</taxon>
        <taxon>Methylobacteriaceae</taxon>
        <taxon>Microvirga</taxon>
    </lineage>
</organism>
<gene>
    <name evidence="1" type="ORF">JAO75_23770</name>
</gene>
<proteinExistence type="predicted"/>
<evidence type="ECO:0000313" key="2">
    <source>
        <dbReference type="Proteomes" id="UP000620670"/>
    </source>
</evidence>
<comment type="caution">
    <text evidence="1">The sequence shown here is derived from an EMBL/GenBank/DDBJ whole genome shotgun (WGS) entry which is preliminary data.</text>
</comment>
<dbReference type="InterPro" id="IPR007410">
    <property type="entry name" value="LpqE-like"/>
</dbReference>
<evidence type="ECO:0000313" key="1">
    <source>
        <dbReference type="EMBL" id="MBJ6128419.1"/>
    </source>
</evidence>
<dbReference type="EMBL" id="JAELXT010000050">
    <property type="protein sequence ID" value="MBJ6128419.1"/>
    <property type="molecule type" value="Genomic_DNA"/>
</dbReference>
<dbReference type="SUPFAM" id="SSF110087">
    <property type="entry name" value="DR1885-like metal-binding protein"/>
    <property type="match status" value="1"/>
</dbReference>
<protein>
    <submittedName>
        <fullName evidence="1">Copper chaperone PCu(A)C</fullName>
    </submittedName>
</protein>
<name>A0ABS0Y7Z7_9HYPH</name>
<dbReference type="InterPro" id="IPR036182">
    <property type="entry name" value="PCuAC_sf"/>
</dbReference>
<reference evidence="2" key="1">
    <citation type="submission" date="2020-12" db="EMBL/GenBank/DDBJ databases">
        <title>Hymenobacter sp.</title>
        <authorList>
            <person name="Kim M.K."/>
        </authorList>
    </citation>
    <scope>NUCLEOTIDE SEQUENCE [LARGE SCALE GENOMIC DNA]</scope>
    <source>
        <strain evidence="2">BT325</strain>
    </source>
</reference>
<accession>A0ABS0Y7Z7</accession>
<keyword evidence="2" id="KW-1185">Reference proteome</keyword>
<dbReference type="Gene3D" id="2.60.40.1890">
    <property type="entry name" value="PCu(A)C copper chaperone"/>
    <property type="match status" value="1"/>
</dbReference>
<dbReference type="Pfam" id="PF04314">
    <property type="entry name" value="PCuAC"/>
    <property type="match status" value="1"/>
</dbReference>